<dbReference type="Proteomes" id="UP000581688">
    <property type="component" value="Unassembled WGS sequence"/>
</dbReference>
<name>A0A841Q8F2_9BACI</name>
<accession>A0A841Q8F2</accession>
<reference evidence="2 3" key="1">
    <citation type="submission" date="2020-08" db="EMBL/GenBank/DDBJ databases">
        <title>Genomic Encyclopedia of Type Strains, Phase IV (KMG-IV): sequencing the most valuable type-strain genomes for metagenomic binning, comparative biology and taxonomic classification.</title>
        <authorList>
            <person name="Goeker M."/>
        </authorList>
    </citation>
    <scope>NUCLEOTIDE SEQUENCE [LARGE SCALE GENOMIC DNA]</scope>
    <source>
        <strain evidence="2 3">DSM 19612</strain>
    </source>
</reference>
<keyword evidence="1" id="KW-0472">Membrane</keyword>
<sequence length="315" mass="36742">MKERVFWFGIILAIMSWIGNVLYLETKEIDEPIFMNHYYETYMQQDNHYLEFFYLTNKSEPLEVSHVQIDGIDAYVYPDQRFTTWNDQEVTFKQEFRYYYLKSVLIDLPDDLLPIDKESNQSWSFQNMGVYFSNGEQINAPIGEVVVHSSFPNDVRVMENRAGGSSSQHRAYNTAVMTEPVTIESITVPFSDAIGEDIAMKMDLDQEKLKELEKLQQDGSLPDWFKEDMDKEFDALPGVLVEERIFPISLDQGEWTKLNIQFNPTRDTYFQFDINLNGRTENGESFSFPVPIIDSPDLTEQQVKDFIKQRQGGSL</sequence>
<evidence type="ECO:0000313" key="2">
    <source>
        <dbReference type="EMBL" id="MBB6454741.1"/>
    </source>
</evidence>
<proteinExistence type="predicted"/>
<keyword evidence="1" id="KW-1133">Transmembrane helix</keyword>
<keyword evidence="3" id="KW-1185">Reference proteome</keyword>
<dbReference type="RefSeq" id="WP_174497417.1">
    <property type="nucleotide sequence ID" value="NZ_CADDWK010000014.1"/>
</dbReference>
<comment type="caution">
    <text evidence="2">The sequence shown here is derived from an EMBL/GenBank/DDBJ whole genome shotgun (WGS) entry which is preliminary data.</text>
</comment>
<keyword evidence="1" id="KW-0812">Transmembrane</keyword>
<evidence type="ECO:0000256" key="1">
    <source>
        <dbReference type="SAM" id="Phobius"/>
    </source>
</evidence>
<feature type="transmembrane region" description="Helical" evidence="1">
    <location>
        <begin position="6"/>
        <end position="24"/>
    </location>
</feature>
<dbReference type="AlphaFoldDB" id="A0A841Q8F2"/>
<gene>
    <name evidence="2" type="ORF">HNQ94_003230</name>
</gene>
<organism evidence="2 3">
    <name type="scientific">Salirhabdus euzebyi</name>
    <dbReference type="NCBI Taxonomy" id="394506"/>
    <lineage>
        <taxon>Bacteria</taxon>
        <taxon>Bacillati</taxon>
        <taxon>Bacillota</taxon>
        <taxon>Bacilli</taxon>
        <taxon>Bacillales</taxon>
        <taxon>Bacillaceae</taxon>
        <taxon>Salirhabdus</taxon>
    </lineage>
</organism>
<protein>
    <submittedName>
        <fullName evidence="2">Uncharacterized protein</fullName>
    </submittedName>
</protein>
<evidence type="ECO:0000313" key="3">
    <source>
        <dbReference type="Proteomes" id="UP000581688"/>
    </source>
</evidence>
<dbReference type="EMBL" id="JACHGH010000012">
    <property type="protein sequence ID" value="MBB6454741.1"/>
    <property type="molecule type" value="Genomic_DNA"/>
</dbReference>